<sequence>MTLTVEMLKKTICPGNVESTSLFSFAHQEPKKNRHCIAVQYRIVYKQELHGDVLNFEKKTESPFKVALYDRIIMLEFLAGILNYKAVTTSETRFYL</sequence>
<gene>
    <name evidence="1" type="ORF">BPOR_0205g00150</name>
</gene>
<dbReference type="AlphaFoldDB" id="A0A4Z1KQ48"/>
<protein>
    <submittedName>
        <fullName evidence="1">Uncharacterized protein</fullName>
    </submittedName>
</protein>
<dbReference type="Proteomes" id="UP000297280">
    <property type="component" value="Unassembled WGS sequence"/>
</dbReference>
<reference evidence="1 2" key="1">
    <citation type="submission" date="2017-12" db="EMBL/GenBank/DDBJ databases">
        <title>Comparative genomics of Botrytis spp.</title>
        <authorList>
            <person name="Valero-Jimenez C.A."/>
            <person name="Tapia P."/>
            <person name="Veloso J."/>
            <person name="Silva-Moreno E."/>
            <person name="Staats M."/>
            <person name="Valdes J.H."/>
            <person name="Van Kan J.A.L."/>
        </authorList>
    </citation>
    <scope>NUCLEOTIDE SEQUENCE [LARGE SCALE GENOMIC DNA]</scope>
    <source>
        <strain evidence="1 2">MUCL3349</strain>
    </source>
</reference>
<proteinExistence type="predicted"/>
<evidence type="ECO:0000313" key="1">
    <source>
        <dbReference type="EMBL" id="TGO87770.1"/>
    </source>
</evidence>
<accession>A0A4Z1KQ48</accession>
<evidence type="ECO:0000313" key="2">
    <source>
        <dbReference type="Proteomes" id="UP000297280"/>
    </source>
</evidence>
<comment type="caution">
    <text evidence="1">The sequence shown here is derived from an EMBL/GenBank/DDBJ whole genome shotgun (WGS) entry which is preliminary data.</text>
</comment>
<keyword evidence="2" id="KW-1185">Reference proteome</keyword>
<name>A0A4Z1KQ48_9HELO</name>
<dbReference type="EMBL" id="PQXO01000205">
    <property type="protein sequence ID" value="TGO87770.1"/>
    <property type="molecule type" value="Genomic_DNA"/>
</dbReference>
<organism evidence="1 2">
    <name type="scientific">Botrytis porri</name>
    <dbReference type="NCBI Taxonomy" id="87229"/>
    <lineage>
        <taxon>Eukaryota</taxon>
        <taxon>Fungi</taxon>
        <taxon>Dikarya</taxon>
        <taxon>Ascomycota</taxon>
        <taxon>Pezizomycotina</taxon>
        <taxon>Leotiomycetes</taxon>
        <taxon>Helotiales</taxon>
        <taxon>Sclerotiniaceae</taxon>
        <taxon>Botrytis</taxon>
    </lineage>
</organism>